<sequence length="421" mass="46803">MSEPVSKLKVAVVGGGIVGLSFAVYLAQLGKCELHVLESARAFGEIGAGIGIGYNAMKVYMEMGIADEVYKLSRDLAGHATDIWFDCIFGDGRNGLNPICTVRTPVAGGQASLHRADLLNLLVSLLPKENVYFGKHLEKYEQLSNGGVNMYFKDGTAFEADVLVAADGIKSSVRRVMYGDKAETVEPKWSGTIAYRGLIPMEKVLPHFGERTSKTSTLHIVQFPVSQGRTVNIVAFVSDFEHGRHPEWKAPHWIQECKDQSEMLEDYKDWIDPVKDMLKHIEKPVKWAIFEIPNAPYFVEGCVALIGDAAHASTPHQGNGASQGIEDAHVLANLLSHPKTTRETVPLALKVYDEVRRPRAHRMQNTSYEAVQLYEGHSSLGDDQVKLAEALSNRMDWIWKFDVQGQRDKAMHTFEERLGQP</sequence>
<dbReference type="InterPro" id="IPR036188">
    <property type="entry name" value="FAD/NAD-bd_sf"/>
</dbReference>
<evidence type="ECO:0000256" key="1">
    <source>
        <dbReference type="ARBA" id="ARBA00022630"/>
    </source>
</evidence>
<dbReference type="GO" id="GO:0071949">
    <property type="term" value="F:FAD binding"/>
    <property type="evidence" value="ECO:0007669"/>
    <property type="project" value="InterPro"/>
</dbReference>
<dbReference type="InParanoid" id="A0A165FLL7"/>
<dbReference type="EMBL" id="KV423970">
    <property type="protein sequence ID" value="KZT56919.1"/>
    <property type="molecule type" value="Genomic_DNA"/>
</dbReference>
<dbReference type="GO" id="GO:0044550">
    <property type="term" value="P:secondary metabolite biosynthetic process"/>
    <property type="evidence" value="ECO:0007669"/>
    <property type="project" value="TreeGrafter"/>
</dbReference>
<dbReference type="PANTHER" id="PTHR46720">
    <property type="entry name" value="HYDROXYLASE, PUTATIVE (AFU_ORTHOLOGUE AFUA_3G01460)-RELATED"/>
    <property type="match status" value="1"/>
</dbReference>
<dbReference type="PANTHER" id="PTHR46720:SF3">
    <property type="entry name" value="FAD-BINDING DOMAIN-CONTAINING PROTEIN-RELATED"/>
    <property type="match status" value="1"/>
</dbReference>
<reference evidence="5 6" key="1">
    <citation type="journal article" date="2016" name="Mol. Biol. Evol.">
        <title>Comparative Genomics of Early-Diverging Mushroom-Forming Fungi Provides Insights into the Origins of Lignocellulose Decay Capabilities.</title>
        <authorList>
            <person name="Nagy L.G."/>
            <person name="Riley R."/>
            <person name="Tritt A."/>
            <person name="Adam C."/>
            <person name="Daum C."/>
            <person name="Floudas D."/>
            <person name="Sun H."/>
            <person name="Yadav J.S."/>
            <person name="Pangilinan J."/>
            <person name="Larsson K.H."/>
            <person name="Matsuura K."/>
            <person name="Barry K."/>
            <person name="Labutti K."/>
            <person name="Kuo R."/>
            <person name="Ohm R.A."/>
            <person name="Bhattacharya S.S."/>
            <person name="Shirouzu T."/>
            <person name="Yoshinaga Y."/>
            <person name="Martin F.M."/>
            <person name="Grigoriev I.V."/>
            <person name="Hibbett D.S."/>
        </authorList>
    </citation>
    <scope>NUCLEOTIDE SEQUENCE [LARGE SCALE GENOMIC DNA]</scope>
    <source>
        <strain evidence="5 6">HHB12733</strain>
    </source>
</reference>
<dbReference type="STRING" id="1353952.A0A165FLL7"/>
<name>A0A165FLL7_9BASI</name>
<dbReference type="AlphaFoldDB" id="A0A165FLL7"/>
<dbReference type="InterPro" id="IPR002938">
    <property type="entry name" value="FAD-bd"/>
</dbReference>
<keyword evidence="3" id="KW-0560">Oxidoreductase</keyword>
<evidence type="ECO:0000259" key="4">
    <source>
        <dbReference type="Pfam" id="PF01494"/>
    </source>
</evidence>
<proteinExistence type="predicted"/>
<gene>
    <name evidence="5" type="ORF">CALCODRAFT_555629</name>
</gene>
<organism evidence="5 6">
    <name type="scientific">Calocera cornea HHB12733</name>
    <dbReference type="NCBI Taxonomy" id="1353952"/>
    <lineage>
        <taxon>Eukaryota</taxon>
        <taxon>Fungi</taxon>
        <taxon>Dikarya</taxon>
        <taxon>Basidiomycota</taxon>
        <taxon>Agaricomycotina</taxon>
        <taxon>Dacrymycetes</taxon>
        <taxon>Dacrymycetales</taxon>
        <taxon>Dacrymycetaceae</taxon>
        <taxon>Calocera</taxon>
    </lineage>
</organism>
<dbReference type="InterPro" id="IPR051104">
    <property type="entry name" value="FAD_monoxygenase"/>
</dbReference>
<feature type="domain" description="FAD-binding" evidence="4">
    <location>
        <begin position="8"/>
        <end position="364"/>
    </location>
</feature>
<evidence type="ECO:0000313" key="5">
    <source>
        <dbReference type="EMBL" id="KZT56919.1"/>
    </source>
</evidence>
<keyword evidence="2" id="KW-0274">FAD</keyword>
<evidence type="ECO:0000313" key="6">
    <source>
        <dbReference type="Proteomes" id="UP000076842"/>
    </source>
</evidence>
<evidence type="ECO:0000256" key="3">
    <source>
        <dbReference type="ARBA" id="ARBA00023002"/>
    </source>
</evidence>
<keyword evidence="6" id="KW-1185">Reference proteome</keyword>
<dbReference type="SUPFAM" id="SSF54373">
    <property type="entry name" value="FAD-linked reductases, C-terminal domain"/>
    <property type="match status" value="1"/>
</dbReference>
<keyword evidence="1" id="KW-0285">Flavoprotein</keyword>
<dbReference type="GO" id="GO:0004497">
    <property type="term" value="F:monooxygenase activity"/>
    <property type="evidence" value="ECO:0007669"/>
    <property type="project" value="UniProtKB-KW"/>
</dbReference>
<dbReference type="OrthoDB" id="47494at2759"/>
<dbReference type="Gene3D" id="3.50.50.60">
    <property type="entry name" value="FAD/NAD(P)-binding domain"/>
    <property type="match status" value="1"/>
</dbReference>
<dbReference type="SUPFAM" id="SSF51905">
    <property type="entry name" value="FAD/NAD(P)-binding domain"/>
    <property type="match status" value="1"/>
</dbReference>
<keyword evidence="5" id="KW-0503">Monooxygenase</keyword>
<evidence type="ECO:0000256" key="2">
    <source>
        <dbReference type="ARBA" id="ARBA00022827"/>
    </source>
</evidence>
<dbReference type="Proteomes" id="UP000076842">
    <property type="component" value="Unassembled WGS sequence"/>
</dbReference>
<protein>
    <submittedName>
        <fullName evidence="5">Salicylate 1-monooxygenase</fullName>
    </submittedName>
</protein>
<accession>A0A165FLL7</accession>
<dbReference type="Pfam" id="PF01494">
    <property type="entry name" value="FAD_binding_3"/>
    <property type="match status" value="1"/>
</dbReference>
<dbReference type="PRINTS" id="PR00420">
    <property type="entry name" value="RNGMNOXGNASE"/>
</dbReference>